<dbReference type="RefSeq" id="WP_212529347.1">
    <property type="nucleotide sequence ID" value="NZ_JAGSOG010000072.1"/>
</dbReference>
<proteinExistence type="predicted"/>
<dbReference type="GO" id="GO:0016491">
    <property type="term" value="F:oxidoreductase activity"/>
    <property type="evidence" value="ECO:0007669"/>
    <property type="project" value="InterPro"/>
</dbReference>
<dbReference type="Gene3D" id="3.40.30.10">
    <property type="entry name" value="Glutaredoxin"/>
    <property type="match status" value="1"/>
</dbReference>
<reference evidence="2" key="1">
    <citation type="submission" date="2021-04" db="EMBL/GenBank/DDBJ databases">
        <title>Genome based classification of Actinospica acidithermotolerans sp. nov., an actinobacterium isolated from an Indonesian hot spring.</title>
        <authorList>
            <person name="Kusuma A.B."/>
            <person name="Putra K.E."/>
            <person name="Nafisah S."/>
            <person name="Loh J."/>
            <person name="Nouioui I."/>
            <person name="Goodfellow M."/>
        </authorList>
    </citation>
    <scope>NUCLEOTIDE SEQUENCE</scope>
    <source>
        <strain evidence="2">CSCA 57</strain>
    </source>
</reference>
<keyword evidence="3" id="KW-1185">Reference proteome</keyword>
<dbReference type="GO" id="GO:0016209">
    <property type="term" value="F:antioxidant activity"/>
    <property type="evidence" value="ECO:0007669"/>
    <property type="project" value="InterPro"/>
</dbReference>
<dbReference type="Pfam" id="PF00578">
    <property type="entry name" value="AhpC-TSA"/>
    <property type="match status" value="1"/>
</dbReference>
<dbReference type="SUPFAM" id="SSF52833">
    <property type="entry name" value="Thioredoxin-like"/>
    <property type="match status" value="1"/>
</dbReference>
<evidence type="ECO:0000313" key="2">
    <source>
        <dbReference type="EMBL" id="MBR7834831.1"/>
    </source>
</evidence>
<dbReference type="AlphaFoldDB" id="A0A941EPL3"/>
<comment type="caution">
    <text evidence="2">The sequence shown here is derived from an EMBL/GenBank/DDBJ whole genome shotgun (WGS) entry which is preliminary data.</text>
</comment>
<dbReference type="EMBL" id="JAGSOG010000072">
    <property type="protein sequence ID" value="MBR7834831.1"/>
    <property type="molecule type" value="Genomic_DNA"/>
</dbReference>
<gene>
    <name evidence="2" type="ORF">KDL01_16280</name>
</gene>
<protein>
    <submittedName>
        <fullName evidence="2">Redoxin domain-containing protein</fullName>
    </submittedName>
</protein>
<sequence length="204" mass="23311">MRSDIVPGGTFPDFALPDHTGTRRTLSELQGRDPMILTLARGNYCPKEHRQHLELAENYAKIAVAYTQVATITTDDHHTLQEFRASVGAQWPFLSDPERTVQKDLDIQEYTDPEHNPMVPYTLVLKPGLVIHSVYNGYWFWGRPSFDDLWRDLRAATAEIRPDWDLGTPGLREAWDAGDYSKFHGWDRRSPGSKPNSYVEPSKA</sequence>
<dbReference type="InterPro" id="IPR036249">
    <property type="entry name" value="Thioredoxin-like_sf"/>
</dbReference>
<accession>A0A941EPL3</accession>
<dbReference type="InterPro" id="IPR000866">
    <property type="entry name" value="AhpC/TSA"/>
</dbReference>
<name>A0A941EPL3_9ACTN</name>
<organism evidence="2 3">
    <name type="scientific">Actinospica durhamensis</name>
    <dbReference type="NCBI Taxonomy" id="1508375"/>
    <lineage>
        <taxon>Bacteria</taxon>
        <taxon>Bacillati</taxon>
        <taxon>Actinomycetota</taxon>
        <taxon>Actinomycetes</taxon>
        <taxon>Catenulisporales</taxon>
        <taxon>Actinospicaceae</taxon>
        <taxon>Actinospica</taxon>
    </lineage>
</organism>
<evidence type="ECO:0000313" key="3">
    <source>
        <dbReference type="Proteomes" id="UP000675781"/>
    </source>
</evidence>
<evidence type="ECO:0000259" key="1">
    <source>
        <dbReference type="Pfam" id="PF00578"/>
    </source>
</evidence>
<dbReference type="Proteomes" id="UP000675781">
    <property type="component" value="Unassembled WGS sequence"/>
</dbReference>
<feature type="domain" description="Alkyl hydroperoxide reductase subunit C/ Thiol specific antioxidant" evidence="1">
    <location>
        <begin position="8"/>
        <end position="129"/>
    </location>
</feature>